<keyword evidence="2" id="KW-0732">Signal</keyword>
<evidence type="ECO:0000313" key="4">
    <source>
        <dbReference type="Proteomes" id="UP001430396"/>
    </source>
</evidence>
<organism evidence="3 4">
    <name type="scientific">Xanthomonas melonis</name>
    <dbReference type="NCBI Taxonomy" id="56456"/>
    <lineage>
        <taxon>Bacteria</taxon>
        <taxon>Pseudomonadati</taxon>
        <taxon>Pseudomonadota</taxon>
        <taxon>Gammaproteobacteria</taxon>
        <taxon>Lysobacterales</taxon>
        <taxon>Lysobacteraceae</taxon>
        <taxon>Xanthomonas</taxon>
    </lineage>
</organism>
<comment type="caution">
    <text evidence="3">The sequence shown here is derived from an EMBL/GenBank/DDBJ whole genome shotgun (WGS) entry which is preliminary data.</text>
</comment>
<feature type="region of interest" description="Disordered" evidence="1">
    <location>
        <begin position="39"/>
        <end position="88"/>
    </location>
</feature>
<reference evidence="3" key="1">
    <citation type="submission" date="2021-02" db="EMBL/GenBank/DDBJ databases">
        <title>Copper resistance gene diversity in local Xanthomonas species at agrochemical polluted sites in Trinidad, Trinidad and Tobago.</title>
        <authorList>
            <person name="Ramnarine S.D.B.J."/>
            <person name="Ramsubhag A."/>
            <person name="Jayaraman J."/>
        </authorList>
    </citation>
    <scope>NUCLEOTIDE SEQUENCE</scope>
    <source>
        <strain evidence="3">CaNP6A</strain>
    </source>
</reference>
<evidence type="ECO:0008006" key="5">
    <source>
        <dbReference type="Google" id="ProtNLM"/>
    </source>
</evidence>
<evidence type="ECO:0000313" key="3">
    <source>
        <dbReference type="EMBL" id="MCD0265742.1"/>
    </source>
</evidence>
<dbReference type="Proteomes" id="UP001430396">
    <property type="component" value="Unassembled WGS sequence"/>
</dbReference>
<feature type="signal peptide" evidence="2">
    <location>
        <begin position="1"/>
        <end position="32"/>
    </location>
</feature>
<proteinExistence type="predicted"/>
<name>A0ABS8NRP6_9XANT</name>
<accession>A0ABS8NRP6</accession>
<gene>
    <name evidence="3" type="ORF">JWH11_04690</name>
</gene>
<protein>
    <recommendedName>
        <fullName evidence="5">Secreted protein</fullName>
    </recommendedName>
</protein>
<dbReference type="EMBL" id="JAFFQI010000180">
    <property type="protein sequence ID" value="MCD0265742.1"/>
    <property type="molecule type" value="Genomic_DNA"/>
</dbReference>
<dbReference type="RefSeq" id="WP_230434454.1">
    <property type="nucleotide sequence ID" value="NZ_JAFFQH010000171.1"/>
</dbReference>
<evidence type="ECO:0000256" key="1">
    <source>
        <dbReference type="SAM" id="MobiDB-lite"/>
    </source>
</evidence>
<evidence type="ECO:0000256" key="2">
    <source>
        <dbReference type="SAM" id="SignalP"/>
    </source>
</evidence>
<sequence length="105" mass="11230">MIGDSRRLPWMWTMRRLTVCLLLSLAPLAALASDQLADGDHDTCVSANSAARGSTPRGEPATPARPQPHKPAPSNGGGGGGDADGLFPRVRMMPHWHSFLPGMFR</sequence>
<keyword evidence="4" id="KW-1185">Reference proteome</keyword>
<feature type="chain" id="PRO_5047293470" description="Secreted protein" evidence="2">
    <location>
        <begin position="33"/>
        <end position="105"/>
    </location>
</feature>